<keyword evidence="2" id="KW-0677">Repeat</keyword>
<protein>
    <recommendedName>
        <fullName evidence="7">U2A'/phosphoprotein 32 family A C-terminal domain-containing protein</fullName>
    </recommendedName>
</protein>
<accession>A0A6G0TLV7</accession>
<dbReference type="SUPFAM" id="SSF52058">
    <property type="entry name" value="L domain-like"/>
    <property type="match status" value="1"/>
</dbReference>
<evidence type="ECO:0008006" key="7">
    <source>
        <dbReference type="Google" id="ProtNLM"/>
    </source>
</evidence>
<evidence type="ECO:0000313" key="5">
    <source>
        <dbReference type="EMBL" id="KAE9534854.1"/>
    </source>
</evidence>
<organism evidence="5 6">
    <name type="scientific">Aphis glycines</name>
    <name type="common">Soybean aphid</name>
    <dbReference type="NCBI Taxonomy" id="307491"/>
    <lineage>
        <taxon>Eukaryota</taxon>
        <taxon>Metazoa</taxon>
        <taxon>Ecdysozoa</taxon>
        <taxon>Arthropoda</taxon>
        <taxon>Hexapoda</taxon>
        <taxon>Insecta</taxon>
        <taxon>Pterygota</taxon>
        <taxon>Neoptera</taxon>
        <taxon>Paraneoptera</taxon>
        <taxon>Hemiptera</taxon>
        <taxon>Sternorrhyncha</taxon>
        <taxon>Aphidomorpha</taxon>
        <taxon>Aphidoidea</taxon>
        <taxon>Aphididae</taxon>
        <taxon>Aphidini</taxon>
        <taxon>Aphis</taxon>
        <taxon>Aphis</taxon>
    </lineage>
</organism>
<comment type="caution">
    <text evidence="5">The sequence shown here is derived from an EMBL/GenBank/DDBJ whole genome shotgun (WGS) entry which is preliminary data.</text>
</comment>
<reference evidence="5 6" key="1">
    <citation type="submission" date="2019-08" db="EMBL/GenBank/DDBJ databases">
        <title>The genome of the soybean aphid Biotype 1, its phylome, world population structure and adaptation to the North American continent.</title>
        <authorList>
            <person name="Giordano R."/>
            <person name="Donthu R.K."/>
            <person name="Hernandez A.G."/>
            <person name="Wright C.L."/>
            <person name="Zimin A.V."/>
        </authorList>
    </citation>
    <scope>NUCLEOTIDE SEQUENCE [LARGE SCALE GENOMIC DNA]</scope>
    <source>
        <tissue evidence="5">Whole aphids</tissue>
    </source>
</reference>
<dbReference type="InterPro" id="IPR001611">
    <property type="entry name" value="Leu-rich_rpt"/>
</dbReference>
<dbReference type="InterPro" id="IPR032675">
    <property type="entry name" value="LRR_dom_sf"/>
</dbReference>
<gene>
    <name evidence="5" type="ORF">AGLY_008146</name>
</gene>
<dbReference type="OrthoDB" id="2160613at2759"/>
<dbReference type="PROSITE" id="PS51450">
    <property type="entry name" value="LRR"/>
    <property type="match status" value="2"/>
</dbReference>
<evidence type="ECO:0000256" key="1">
    <source>
        <dbReference type="ARBA" id="ARBA00022614"/>
    </source>
</evidence>
<evidence type="ECO:0000256" key="2">
    <source>
        <dbReference type="ARBA" id="ARBA00022737"/>
    </source>
</evidence>
<dbReference type="Proteomes" id="UP000475862">
    <property type="component" value="Unassembled WGS sequence"/>
</dbReference>
<dbReference type="AlphaFoldDB" id="A0A6G0TLV7"/>
<dbReference type="PANTHER" id="PTHR11375">
    <property type="entry name" value="ACIDIC LEUCINE-RICH NUCLEAR PHOSPHOPROTEIN 32"/>
    <property type="match status" value="1"/>
</dbReference>
<feature type="region of interest" description="Disordered" evidence="4">
    <location>
        <begin position="160"/>
        <end position="297"/>
    </location>
</feature>
<comment type="similarity">
    <text evidence="3">Belongs to the ANP32 family.</text>
</comment>
<dbReference type="PANTHER" id="PTHR11375:SF0">
    <property type="entry name" value="ACIDIC LEUCINE-RICH NUCLEAR PHOSPHOPROTEIN 32 FAMILY MEMBER A"/>
    <property type="match status" value="1"/>
</dbReference>
<dbReference type="Pfam" id="PF14580">
    <property type="entry name" value="LRR_9"/>
    <property type="match status" value="1"/>
</dbReference>
<keyword evidence="1" id="KW-0433">Leucine-rich repeat</keyword>
<feature type="compositionally biased region" description="Basic and acidic residues" evidence="4">
    <location>
        <begin position="286"/>
        <end position="297"/>
    </location>
</feature>
<sequence>MIYCPMTIKINCKCSNSLELSMSEEQSIDQLILDDCRSTAIIGLTDAYVRLRNLSIINVGLTSLKGFPSLPSLLDISENRISNGLQTLSGCIKLKSLNLSQNKLKDIESIDPLKSLPRLRYLDLSNNEVTKEEGYKEYVSEYFSKTIKCLDGDIYLNGKYDSDSGSDLNGEDGSESEAEEEGEGDDDDDDDDDDEDDDDEDDGDDDDDDDDDADAEKGNACSDESSDQESDNEGLTLEDLLKDHIDEESEGNDYVLDEEDGVDQESTDDSDDDAGEGDDTTANDSQDTRGKKRKLDE</sequence>
<dbReference type="Gene3D" id="3.80.10.10">
    <property type="entry name" value="Ribonuclease Inhibitor"/>
    <property type="match status" value="1"/>
</dbReference>
<dbReference type="InterPro" id="IPR045081">
    <property type="entry name" value="AN32"/>
</dbReference>
<evidence type="ECO:0000313" key="6">
    <source>
        <dbReference type="Proteomes" id="UP000475862"/>
    </source>
</evidence>
<keyword evidence="6" id="KW-1185">Reference proteome</keyword>
<name>A0A6G0TLV7_APHGL</name>
<dbReference type="GO" id="GO:0005634">
    <property type="term" value="C:nucleus"/>
    <property type="evidence" value="ECO:0007669"/>
    <property type="project" value="TreeGrafter"/>
</dbReference>
<feature type="compositionally biased region" description="Acidic residues" evidence="4">
    <location>
        <begin position="169"/>
        <end position="214"/>
    </location>
</feature>
<dbReference type="PRINTS" id="PR00019">
    <property type="entry name" value="LEURICHRPT"/>
</dbReference>
<evidence type="ECO:0000256" key="4">
    <source>
        <dbReference type="SAM" id="MobiDB-lite"/>
    </source>
</evidence>
<feature type="compositionally biased region" description="Acidic residues" evidence="4">
    <location>
        <begin position="246"/>
        <end position="281"/>
    </location>
</feature>
<evidence type="ECO:0000256" key="3">
    <source>
        <dbReference type="ARBA" id="ARBA00025777"/>
    </source>
</evidence>
<dbReference type="GO" id="GO:0042393">
    <property type="term" value="F:histone binding"/>
    <property type="evidence" value="ECO:0007669"/>
    <property type="project" value="TreeGrafter"/>
</dbReference>
<dbReference type="EMBL" id="VYZN01000027">
    <property type="protein sequence ID" value="KAE9534854.1"/>
    <property type="molecule type" value="Genomic_DNA"/>
</dbReference>
<proteinExistence type="inferred from homology"/>